<protein>
    <submittedName>
        <fullName evidence="2">Sulfotransferase family cytosolic 1B member 1</fullName>
    </submittedName>
</protein>
<dbReference type="AlphaFoldDB" id="A0AAD8BK47"/>
<dbReference type="Gene3D" id="3.40.50.300">
    <property type="entry name" value="P-loop containing nucleotide triphosphate hydrolases"/>
    <property type="match status" value="1"/>
</dbReference>
<reference evidence="2" key="2">
    <citation type="submission" date="2023-04" db="EMBL/GenBank/DDBJ databases">
        <authorList>
            <person name="Bu L."/>
            <person name="Lu L."/>
            <person name="Laidemitt M.R."/>
            <person name="Zhang S.M."/>
            <person name="Mutuku M."/>
            <person name="Mkoji G."/>
            <person name="Steinauer M."/>
            <person name="Loker E.S."/>
        </authorList>
    </citation>
    <scope>NUCLEOTIDE SEQUENCE</scope>
    <source>
        <strain evidence="2">KasaAsao</strain>
        <tissue evidence="2">Whole Snail</tissue>
    </source>
</reference>
<reference evidence="2" key="1">
    <citation type="journal article" date="2023" name="PLoS Negl. Trop. Dis.">
        <title>A genome sequence for Biomphalaria pfeifferi, the major vector snail for the human-infecting parasite Schistosoma mansoni.</title>
        <authorList>
            <person name="Bu L."/>
            <person name="Lu L."/>
            <person name="Laidemitt M.R."/>
            <person name="Zhang S.M."/>
            <person name="Mutuku M."/>
            <person name="Mkoji G."/>
            <person name="Steinauer M."/>
            <person name="Loker E.S."/>
        </authorList>
    </citation>
    <scope>NUCLEOTIDE SEQUENCE</scope>
    <source>
        <strain evidence="2">KasaAsao</strain>
    </source>
</reference>
<organism evidence="2 3">
    <name type="scientific">Biomphalaria pfeifferi</name>
    <name type="common">Bloodfluke planorb</name>
    <name type="synonym">Freshwater snail</name>
    <dbReference type="NCBI Taxonomy" id="112525"/>
    <lineage>
        <taxon>Eukaryota</taxon>
        <taxon>Metazoa</taxon>
        <taxon>Spiralia</taxon>
        <taxon>Lophotrochozoa</taxon>
        <taxon>Mollusca</taxon>
        <taxon>Gastropoda</taxon>
        <taxon>Heterobranchia</taxon>
        <taxon>Euthyneura</taxon>
        <taxon>Panpulmonata</taxon>
        <taxon>Hygrophila</taxon>
        <taxon>Lymnaeoidea</taxon>
        <taxon>Planorbidae</taxon>
        <taxon>Biomphalaria</taxon>
    </lineage>
</organism>
<accession>A0AAD8BK47</accession>
<comment type="caution">
    <text evidence="2">The sequence shown here is derived from an EMBL/GenBank/DDBJ whole genome shotgun (WGS) entry which is preliminary data.</text>
</comment>
<name>A0AAD8BK47_BIOPF</name>
<dbReference type="Pfam" id="PF00685">
    <property type="entry name" value="Sulfotransfer_1"/>
    <property type="match status" value="1"/>
</dbReference>
<dbReference type="InterPro" id="IPR027417">
    <property type="entry name" value="P-loop_NTPase"/>
</dbReference>
<dbReference type="InterPro" id="IPR000863">
    <property type="entry name" value="Sulfotransferase_dom"/>
</dbReference>
<keyword evidence="3" id="KW-1185">Reference proteome</keyword>
<proteinExistence type="predicted"/>
<gene>
    <name evidence="2" type="ORF">Bpfe_015581</name>
</gene>
<dbReference type="Proteomes" id="UP001233172">
    <property type="component" value="Unassembled WGS sequence"/>
</dbReference>
<evidence type="ECO:0000259" key="1">
    <source>
        <dbReference type="Pfam" id="PF00685"/>
    </source>
</evidence>
<dbReference type="GO" id="GO:0008146">
    <property type="term" value="F:sulfotransferase activity"/>
    <property type="evidence" value="ECO:0007669"/>
    <property type="project" value="InterPro"/>
</dbReference>
<feature type="non-terminal residue" evidence="2">
    <location>
        <position position="1"/>
    </location>
</feature>
<evidence type="ECO:0000313" key="3">
    <source>
        <dbReference type="Proteomes" id="UP001233172"/>
    </source>
</evidence>
<sequence length="65" mass="7504">EPVKIIKDLAQFLNVPASDDFCQDVANACSFDKMKRLDETGAKDFPTEFADMLKEIGWKLNFYRK</sequence>
<dbReference type="EMBL" id="JASAOG010000073">
    <property type="protein sequence ID" value="KAK0055005.1"/>
    <property type="molecule type" value="Genomic_DNA"/>
</dbReference>
<feature type="domain" description="Sulfotransferase" evidence="1">
    <location>
        <begin position="1"/>
        <end position="47"/>
    </location>
</feature>
<evidence type="ECO:0000313" key="2">
    <source>
        <dbReference type="EMBL" id="KAK0055005.1"/>
    </source>
</evidence>
<feature type="non-terminal residue" evidence="2">
    <location>
        <position position="65"/>
    </location>
</feature>
<dbReference type="SUPFAM" id="SSF52540">
    <property type="entry name" value="P-loop containing nucleoside triphosphate hydrolases"/>
    <property type="match status" value="1"/>
</dbReference>